<proteinExistence type="predicted"/>
<dbReference type="Proteomes" id="UP000298017">
    <property type="component" value="Unassembled WGS sequence"/>
</dbReference>
<dbReference type="RefSeq" id="WP_039101222.1">
    <property type="nucleotide sequence ID" value="NZ_CABMOG010000018.1"/>
</dbReference>
<keyword evidence="2" id="KW-1185">Reference proteome</keyword>
<dbReference type="AlphaFoldDB" id="A0AAX2SC70"/>
<dbReference type="Pfam" id="PF05973">
    <property type="entry name" value="Gp49"/>
    <property type="match status" value="1"/>
</dbReference>
<protein>
    <submittedName>
        <fullName evidence="1">Type II toxin-antitoxin system RelE/ParE family toxin</fullName>
    </submittedName>
</protein>
<dbReference type="InterPro" id="IPR009241">
    <property type="entry name" value="HigB-like"/>
</dbReference>
<name>A0AAX2SC70_KOCRH</name>
<evidence type="ECO:0000313" key="1">
    <source>
        <dbReference type="EMBL" id="TFI02583.1"/>
    </source>
</evidence>
<sequence>MSKPVKDAGNAGKDMKSFPTSVKAELLAILKEYGASTVGPPKVKRVPGTRFKLYEARVRHPVDQTIYRLFFMPGKDAIYALSAFQKKSQATPRPEIERAEKRLVRAGLT</sequence>
<dbReference type="EMBL" id="SPNK01000002">
    <property type="protein sequence ID" value="TFI02583.1"/>
    <property type="molecule type" value="Genomic_DNA"/>
</dbReference>
<evidence type="ECO:0000313" key="2">
    <source>
        <dbReference type="Proteomes" id="UP000298017"/>
    </source>
</evidence>
<comment type="caution">
    <text evidence="1">The sequence shown here is derived from an EMBL/GenBank/DDBJ whole genome shotgun (WGS) entry which is preliminary data.</text>
</comment>
<gene>
    <name evidence="1" type="ORF">E4P33_03025</name>
</gene>
<reference evidence="1 2" key="1">
    <citation type="submission" date="2019-03" db="EMBL/GenBank/DDBJ databases">
        <title>Genome Sequencing and Assembly of Various Microbes Isolated from Alder Root Nodule.</title>
        <authorList>
            <person name="Swanson E."/>
            <person name="Sevigny J.L."/>
            <person name="Pesce C."/>
            <person name="Davis I."/>
            <person name="Kleiner V."/>
            <person name="Tisa L."/>
        </authorList>
    </citation>
    <scope>NUCLEOTIDE SEQUENCE [LARGE SCALE GENOMIC DNA]</scope>
    <source>
        <strain evidence="1 2">4R-31</strain>
    </source>
</reference>
<organism evidence="1 2">
    <name type="scientific">Kocuria rhizophila</name>
    <dbReference type="NCBI Taxonomy" id="72000"/>
    <lineage>
        <taxon>Bacteria</taxon>
        <taxon>Bacillati</taxon>
        <taxon>Actinomycetota</taxon>
        <taxon>Actinomycetes</taxon>
        <taxon>Micrococcales</taxon>
        <taxon>Micrococcaceae</taxon>
        <taxon>Kocuria</taxon>
    </lineage>
</organism>
<accession>A0AAX2SC70</accession>